<feature type="transmembrane region" description="Helical" evidence="8">
    <location>
        <begin position="76"/>
        <end position="94"/>
    </location>
</feature>
<dbReference type="PANTHER" id="PTHR30269">
    <property type="entry name" value="TRANSMEMBRANE PROTEIN YFCA"/>
    <property type="match status" value="1"/>
</dbReference>
<keyword evidence="4 8" id="KW-1003">Cell membrane</keyword>
<dbReference type="Proteomes" id="UP000194003">
    <property type="component" value="Unassembled WGS sequence"/>
</dbReference>
<organism evidence="9 10">
    <name type="scientific">Magnetofaba australis IT-1</name>
    <dbReference type="NCBI Taxonomy" id="1434232"/>
    <lineage>
        <taxon>Bacteria</taxon>
        <taxon>Pseudomonadati</taxon>
        <taxon>Pseudomonadota</taxon>
        <taxon>Magnetococcia</taxon>
        <taxon>Magnetococcales</taxon>
        <taxon>Magnetococcaceae</taxon>
        <taxon>Magnetofaba</taxon>
    </lineage>
</organism>
<name>A0A1Y2K7Y7_9PROT</name>
<evidence type="ECO:0000256" key="6">
    <source>
        <dbReference type="ARBA" id="ARBA00022989"/>
    </source>
</evidence>
<keyword evidence="3" id="KW-0813">Transport</keyword>
<comment type="caution">
    <text evidence="9">The sequence shown here is derived from an EMBL/GenBank/DDBJ whole genome shotgun (WGS) entry which is preliminary data.</text>
</comment>
<proteinExistence type="inferred from homology"/>
<accession>A0A1Y2K7Y7</accession>
<dbReference type="AlphaFoldDB" id="A0A1Y2K7Y7"/>
<gene>
    <name evidence="9" type="ORF">MAIT1_03003</name>
</gene>
<keyword evidence="10" id="KW-1185">Reference proteome</keyword>
<keyword evidence="6 8" id="KW-1133">Transmembrane helix</keyword>
<evidence type="ECO:0000313" key="9">
    <source>
        <dbReference type="EMBL" id="OSM04895.1"/>
    </source>
</evidence>
<evidence type="ECO:0000256" key="3">
    <source>
        <dbReference type="ARBA" id="ARBA00022448"/>
    </source>
</evidence>
<protein>
    <recommendedName>
        <fullName evidence="8">Probable membrane transporter protein</fullName>
    </recommendedName>
</protein>
<evidence type="ECO:0000256" key="7">
    <source>
        <dbReference type="ARBA" id="ARBA00023136"/>
    </source>
</evidence>
<evidence type="ECO:0000313" key="10">
    <source>
        <dbReference type="Proteomes" id="UP000194003"/>
    </source>
</evidence>
<keyword evidence="7 8" id="KW-0472">Membrane</keyword>
<feature type="transmembrane region" description="Helical" evidence="8">
    <location>
        <begin position="183"/>
        <end position="201"/>
    </location>
</feature>
<sequence length="256" mass="26827">MAHWQMALLALAGVAMGWINTIAGGGSLISAPLLLFLGLPAPMANGTNRIGVLAQSLAAVLRFYKTLGGAEWRLGLTLSAVSCIGALLGAMIGVKLDGVWFNRVLAGVMAGVLLLMASGRKESAAASDDGQTPHTPAPRNLLWGHLAMLGAGFWGGFIQIGVGFILMPALHRVMGMDLVRVNFHKSFIVLIYTLLALAVFASQGQVDWGAGAALALGAWVGGWLGAHTTLTRGDAWVRRALYVTGALFILKLLWSG</sequence>
<dbReference type="InterPro" id="IPR002781">
    <property type="entry name" value="TM_pro_TauE-like"/>
</dbReference>
<evidence type="ECO:0000256" key="2">
    <source>
        <dbReference type="ARBA" id="ARBA00009142"/>
    </source>
</evidence>
<feature type="transmembrane region" description="Helical" evidence="8">
    <location>
        <begin position="100"/>
        <end position="117"/>
    </location>
</feature>
<evidence type="ECO:0000256" key="5">
    <source>
        <dbReference type="ARBA" id="ARBA00022692"/>
    </source>
</evidence>
<dbReference type="STRING" id="1434232.MAIT1_03003"/>
<keyword evidence="5 8" id="KW-0812">Transmembrane</keyword>
<dbReference type="EMBL" id="LVJN01000018">
    <property type="protein sequence ID" value="OSM04895.1"/>
    <property type="molecule type" value="Genomic_DNA"/>
</dbReference>
<dbReference type="InterPro" id="IPR052017">
    <property type="entry name" value="TSUP"/>
</dbReference>
<reference evidence="9 10" key="1">
    <citation type="journal article" date="2016" name="BMC Genomics">
        <title>Combined genomic and structural analyses of a cultured magnetotactic bacterium reveals its niche adaptation to a dynamic environment.</title>
        <authorList>
            <person name="Araujo A.C."/>
            <person name="Morillo V."/>
            <person name="Cypriano J."/>
            <person name="Teixeira L.C."/>
            <person name="Leao P."/>
            <person name="Lyra S."/>
            <person name="Almeida L.G."/>
            <person name="Bazylinski D.A."/>
            <person name="Vasconcellos A.T."/>
            <person name="Abreu F."/>
            <person name="Lins U."/>
        </authorList>
    </citation>
    <scope>NUCLEOTIDE SEQUENCE [LARGE SCALE GENOMIC DNA]</scope>
    <source>
        <strain evidence="9 10">IT-1</strain>
    </source>
</reference>
<dbReference type="GO" id="GO:0005886">
    <property type="term" value="C:plasma membrane"/>
    <property type="evidence" value="ECO:0007669"/>
    <property type="project" value="UniProtKB-SubCell"/>
</dbReference>
<dbReference type="RefSeq" id="WP_085441543.1">
    <property type="nucleotide sequence ID" value="NZ_LVJN01000018.1"/>
</dbReference>
<evidence type="ECO:0000256" key="4">
    <source>
        <dbReference type="ARBA" id="ARBA00022475"/>
    </source>
</evidence>
<feature type="transmembrane region" description="Helical" evidence="8">
    <location>
        <begin position="146"/>
        <end position="171"/>
    </location>
</feature>
<dbReference type="OrthoDB" id="9807082at2"/>
<evidence type="ECO:0000256" key="8">
    <source>
        <dbReference type="RuleBase" id="RU363041"/>
    </source>
</evidence>
<dbReference type="PANTHER" id="PTHR30269:SF0">
    <property type="entry name" value="MEMBRANE TRANSPORTER PROTEIN YFCA-RELATED"/>
    <property type="match status" value="1"/>
</dbReference>
<feature type="transmembrane region" description="Helical" evidence="8">
    <location>
        <begin position="208"/>
        <end position="230"/>
    </location>
</feature>
<dbReference type="Pfam" id="PF01925">
    <property type="entry name" value="TauE"/>
    <property type="match status" value="1"/>
</dbReference>
<evidence type="ECO:0000256" key="1">
    <source>
        <dbReference type="ARBA" id="ARBA00004651"/>
    </source>
</evidence>
<comment type="similarity">
    <text evidence="2 8">Belongs to the 4-toluene sulfonate uptake permease (TSUP) (TC 2.A.102) family.</text>
</comment>
<comment type="subcellular location">
    <subcellularLocation>
        <location evidence="1 8">Cell membrane</location>
        <topology evidence="1 8">Multi-pass membrane protein</topology>
    </subcellularLocation>
</comment>